<feature type="non-terminal residue" evidence="2">
    <location>
        <position position="1"/>
    </location>
</feature>
<dbReference type="InterPro" id="IPR022409">
    <property type="entry name" value="PKD/Chitinase_dom"/>
</dbReference>
<proteinExistence type="predicted"/>
<evidence type="ECO:0000259" key="1">
    <source>
        <dbReference type="PROSITE" id="PS50093"/>
    </source>
</evidence>
<protein>
    <recommendedName>
        <fullName evidence="1">PKD domain-containing protein</fullName>
    </recommendedName>
</protein>
<accession>A0A383F512</accession>
<reference evidence="2" key="1">
    <citation type="submission" date="2018-05" db="EMBL/GenBank/DDBJ databases">
        <authorList>
            <person name="Lanie J.A."/>
            <person name="Ng W.-L."/>
            <person name="Kazmierczak K.M."/>
            <person name="Andrzejewski T.M."/>
            <person name="Davidsen T.M."/>
            <person name="Wayne K.J."/>
            <person name="Tettelin H."/>
            <person name="Glass J.I."/>
            <person name="Rusch D."/>
            <person name="Podicherti R."/>
            <person name="Tsui H.-C.T."/>
            <person name="Winkler M.E."/>
        </authorList>
    </citation>
    <scope>NUCLEOTIDE SEQUENCE</scope>
</reference>
<dbReference type="AlphaFoldDB" id="A0A383F512"/>
<name>A0A383F512_9ZZZZ</name>
<gene>
    <name evidence="2" type="ORF">METZ01_LOCUS516319</name>
</gene>
<dbReference type="SMART" id="SM00089">
    <property type="entry name" value="PKD"/>
    <property type="match status" value="1"/>
</dbReference>
<dbReference type="InterPro" id="IPR000601">
    <property type="entry name" value="PKD_dom"/>
</dbReference>
<dbReference type="Gene3D" id="2.60.40.10">
    <property type="entry name" value="Immunoglobulins"/>
    <property type="match status" value="1"/>
</dbReference>
<dbReference type="InterPro" id="IPR035986">
    <property type="entry name" value="PKD_dom_sf"/>
</dbReference>
<organism evidence="2">
    <name type="scientific">marine metagenome</name>
    <dbReference type="NCBI Taxonomy" id="408172"/>
    <lineage>
        <taxon>unclassified sequences</taxon>
        <taxon>metagenomes</taxon>
        <taxon>ecological metagenomes</taxon>
    </lineage>
</organism>
<feature type="domain" description="PKD" evidence="1">
    <location>
        <begin position="75"/>
        <end position="144"/>
    </location>
</feature>
<dbReference type="Pfam" id="PF18911">
    <property type="entry name" value="PKD_4"/>
    <property type="match status" value="1"/>
</dbReference>
<dbReference type="FunFam" id="2.60.40.10:FF:000270">
    <property type="entry name" value="Cell surface protein"/>
    <property type="match status" value="1"/>
</dbReference>
<sequence length="228" mass="24991">VLDILLQYPENDTIVITWDNTGWSYLGTFILQDAFDGQLGIDIDMTTINSLTLTNPAFTTLKLKVTAGEQQASPVHVDFYPDVYSGNIPLEVQFYDESTSDNGEIIAWEWGFGDGDTSTNQNPTHTYETAGTYTVSLTVTDEVGISNISTIVDLLSACDSGYVGIYNGCYWEEDIVFLQELIDNSGLDIEALALGEQEWEDGRLTILNCDVCGLSGELPESIGNPTNL</sequence>
<dbReference type="CDD" id="cd00146">
    <property type="entry name" value="PKD"/>
    <property type="match status" value="1"/>
</dbReference>
<dbReference type="SUPFAM" id="SSF49299">
    <property type="entry name" value="PKD domain"/>
    <property type="match status" value="1"/>
</dbReference>
<evidence type="ECO:0000313" key="2">
    <source>
        <dbReference type="EMBL" id="SVE63465.1"/>
    </source>
</evidence>
<dbReference type="PROSITE" id="PS50093">
    <property type="entry name" value="PKD"/>
    <property type="match status" value="1"/>
</dbReference>
<dbReference type="EMBL" id="UINC01231077">
    <property type="protein sequence ID" value="SVE63465.1"/>
    <property type="molecule type" value="Genomic_DNA"/>
</dbReference>
<feature type="non-terminal residue" evidence="2">
    <location>
        <position position="228"/>
    </location>
</feature>
<dbReference type="InterPro" id="IPR013783">
    <property type="entry name" value="Ig-like_fold"/>
</dbReference>